<dbReference type="PATRIC" id="fig|1291052.5.peg.1560"/>
<feature type="transmembrane region" description="Helical" evidence="4">
    <location>
        <begin position="81"/>
        <end position="114"/>
    </location>
</feature>
<keyword evidence="4" id="KW-1133">Transmembrane helix</keyword>
<evidence type="ECO:0000256" key="1">
    <source>
        <dbReference type="ARBA" id="ARBA00022553"/>
    </source>
</evidence>
<accession>A0A0R1ZWJ4</accession>
<name>A0A0R1ZWJ4_9LACO</name>
<evidence type="ECO:0000313" key="7">
    <source>
        <dbReference type="Proteomes" id="UP000051679"/>
    </source>
</evidence>
<feature type="transmembrane region" description="Helical" evidence="4">
    <location>
        <begin position="35"/>
        <end position="61"/>
    </location>
</feature>
<feature type="transmembrane region" description="Helical" evidence="4">
    <location>
        <begin position="6"/>
        <end position="23"/>
    </location>
</feature>
<dbReference type="PANTHER" id="PTHR40448">
    <property type="entry name" value="TWO-COMPONENT SENSOR HISTIDINE KINASE"/>
    <property type="match status" value="1"/>
</dbReference>
<proteinExistence type="predicted"/>
<dbReference type="Proteomes" id="UP000051679">
    <property type="component" value="Unassembled WGS sequence"/>
</dbReference>
<feature type="domain" description="Sensor histidine kinase NatK-like C-terminal" evidence="5">
    <location>
        <begin position="284"/>
        <end position="383"/>
    </location>
</feature>
<dbReference type="GO" id="GO:0042802">
    <property type="term" value="F:identical protein binding"/>
    <property type="evidence" value="ECO:0007669"/>
    <property type="project" value="TreeGrafter"/>
</dbReference>
<dbReference type="Gene3D" id="3.30.565.10">
    <property type="entry name" value="Histidine kinase-like ATPase, C-terminal domain"/>
    <property type="match status" value="1"/>
</dbReference>
<dbReference type="GO" id="GO:0000155">
    <property type="term" value="F:phosphorelay sensor kinase activity"/>
    <property type="evidence" value="ECO:0007669"/>
    <property type="project" value="InterPro"/>
</dbReference>
<dbReference type="InterPro" id="IPR016120">
    <property type="entry name" value="Sig_transdc_His_kin_SpoOB"/>
</dbReference>
<evidence type="ECO:0000259" key="5">
    <source>
        <dbReference type="Pfam" id="PF14501"/>
    </source>
</evidence>
<evidence type="ECO:0000313" key="6">
    <source>
        <dbReference type="EMBL" id="KRM55244.1"/>
    </source>
</evidence>
<dbReference type="SUPFAM" id="SSF55890">
    <property type="entry name" value="Sporulation response regulatory protein Spo0B"/>
    <property type="match status" value="1"/>
</dbReference>
<dbReference type="InterPro" id="IPR036890">
    <property type="entry name" value="HATPase_C_sf"/>
</dbReference>
<keyword evidence="7" id="KW-1185">Reference proteome</keyword>
<keyword evidence="1" id="KW-0597">Phosphoprotein</keyword>
<reference evidence="6 7" key="1">
    <citation type="journal article" date="2015" name="Genome Announc.">
        <title>Expanding the biotechnology potential of lactobacilli through comparative genomics of 213 strains and associated genera.</title>
        <authorList>
            <person name="Sun Z."/>
            <person name="Harris H.M."/>
            <person name="McCann A."/>
            <person name="Guo C."/>
            <person name="Argimon S."/>
            <person name="Zhang W."/>
            <person name="Yang X."/>
            <person name="Jeffery I.B."/>
            <person name="Cooney J.C."/>
            <person name="Kagawa T.F."/>
            <person name="Liu W."/>
            <person name="Song Y."/>
            <person name="Salvetti E."/>
            <person name="Wrobel A."/>
            <person name="Rasinkangas P."/>
            <person name="Parkhill J."/>
            <person name="Rea M.C."/>
            <person name="O'Sullivan O."/>
            <person name="Ritari J."/>
            <person name="Douillard F.P."/>
            <person name="Paul Ross R."/>
            <person name="Yang R."/>
            <person name="Briner A.E."/>
            <person name="Felis G.E."/>
            <person name="de Vos W.M."/>
            <person name="Barrangou R."/>
            <person name="Klaenhammer T.R."/>
            <person name="Caufield P.W."/>
            <person name="Cui Y."/>
            <person name="Zhang H."/>
            <person name="O'Toole P.W."/>
        </authorList>
    </citation>
    <scope>NUCLEOTIDE SEQUENCE [LARGE SCALE GENOMIC DNA]</scope>
    <source>
        <strain evidence="6 7">DSM 20505</strain>
    </source>
</reference>
<feature type="transmembrane region" description="Helical" evidence="4">
    <location>
        <begin position="126"/>
        <end position="144"/>
    </location>
</feature>
<dbReference type="PANTHER" id="PTHR40448:SF1">
    <property type="entry name" value="TWO-COMPONENT SENSOR HISTIDINE KINASE"/>
    <property type="match status" value="1"/>
</dbReference>
<keyword evidence="4" id="KW-0812">Transmembrane</keyword>
<dbReference type="STRING" id="1291052.FC18_GL001535"/>
<organism evidence="6 7">
    <name type="scientific">Lacticaseibacillus sharpeae JCM 1186 = DSM 20505</name>
    <dbReference type="NCBI Taxonomy" id="1291052"/>
    <lineage>
        <taxon>Bacteria</taxon>
        <taxon>Bacillati</taxon>
        <taxon>Bacillota</taxon>
        <taxon>Bacilli</taxon>
        <taxon>Lactobacillales</taxon>
        <taxon>Lactobacillaceae</taxon>
        <taxon>Lacticaseibacillus</taxon>
    </lineage>
</organism>
<keyword evidence="2" id="KW-0808">Transferase</keyword>
<keyword evidence="4" id="KW-0472">Membrane</keyword>
<evidence type="ECO:0000256" key="2">
    <source>
        <dbReference type="ARBA" id="ARBA00022679"/>
    </source>
</evidence>
<dbReference type="AlphaFoldDB" id="A0A0R1ZWJ4"/>
<evidence type="ECO:0000256" key="3">
    <source>
        <dbReference type="ARBA" id="ARBA00022777"/>
    </source>
</evidence>
<dbReference type="InterPro" id="IPR032834">
    <property type="entry name" value="NatK-like_C"/>
</dbReference>
<keyword evidence="3" id="KW-0418">Kinase</keyword>
<dbReference type="EMBL" id="AYYO01000027">
    <property type="protein sequence ID" value="KRM55244.1"/>
    <property type="molecule type" value="Genomic_DNA"/>
</dbReference>
<protein>
    <submittedName>
        <fullName evidence="6">Signal transduction protein</fullName>
    </submittedName>
</protein>
<dbReference type="Pfam" id="PF14501">
    <property type="entry name" value="HATPase_c_5"/>
    <property type="match status" value="1"/>
</dbReference>
<evidence type="ECO:0000256" key="4">
    <source>
        <dbReference type="SAM" id="Phobius"/>
    </source>
</evidence>
<dbReference type="SUPFAM" id="SSF55874">
    <property type="entry name" value="ATPase domain of HSP90 chaperone/DNA topoisomerase II/histidine kinase"/>
    <property type="match status" value="1"/>
</dbReference>
<sequence length="389" mass="43290">MLSELPHWLTSALPAIVLALIVTGTSNETKIAHPYLIALLVCLPLLALPWVAGNGITLILLAGVSLTRWLRSATRNRGGFIPAILLLAVGVAVFVIPLQPALVLTLLLAAILHILTTGSRQNYRPLQVLLLALHLIFIALSAITSAWVQVLTLCAWAGTLWLTKMLLDYLFHETDMVYARSLDKIMAHYTTEINGLYANIRGWRHDYHDHLQALKYYLHDDQLQQAHDYLNQLEDKLDEIDDIVHSGNTVMDAVVNSKLALAEKAQIATDVSVFVGHQPLISDIDLVVILGNVLDNAIEAASEQPDPTTRFIRVYIAIEKQQLYISVTNSRRADQVIDINYASTKNDKRGLGIRRINALVAKYHGIINRQYEEGVFVTEVLLPLIRISA</sequence>
<dbReference type="CDD" id="cd16935">
    <property type="entry name" value="HATPase_AgrC-ComD-like"/>
    <property type="match status" value="1"/>
</dbReference>
<comment type="caution">
    <text evidence="6">The sequence shown here is derived from an EMBL/GenBank/DDBJ whole genome shotgun (WGS) entry which is preliminary data.</text>
</comment>
<gene>
    <name evidence="6" type="ORF">FC18_GL001535</name>
</gene>